<keyword evidence="2" id="KW-0560">Oxidoreductase</keyword>
<dbReference type="EMBL" id="RKHL01000001">
    <property type="protein sequence ID" value="ROR81693.1"/>
    <property type="molecule type" value="Genomic_DNA"/>
</dbReference>
<reference evidence="3 4" key="1">
    <citation type="submission" date="2018-11" db="EMBL/GenBank/DDBJ databases">
        <title>Sequencing the genomes of 1000 actinobacteria strains.</title>
        <authorList>
            <person name="Klenk H.-P."/>
        </authorList>
    </citation>
    <scope>NUCLEOTIDE SEQUENCE [LARGE SCALE GENOMIC DNA]</scope>
    <source>
        <strain evidence="3 4">DSM 14012</strain>
    </source>
</reference>
<comment type="caution">
    <text evidence="3">The sequence shown here is derived from an EMBL/GenBank/DDBJ whole genome shotgun (WGS) entry which is preliminary data.</text>
</comment>
<dbReference type="InterPro" id="IPR002347">
    <property type="entry name" value="SDR_fam"/>
</dbReference>
<proteinExistence type="inferred from homology"/>
<dbReference type="InterPro" id="IPR036291">
    <property type="entry name" value="NAD(P)-bd_dom_sf"/>
</dbReference>
<dbReference type="Gene3D" id="3.40.50.720">
    <property type="entry name" value="NAD(P)-binding Rossmann-like Domain"/>
    <property type="match status" value="1"/>
</dbReference>
<dbReference type="SUPFAM" id="SSF51735">
    <property type="entry name" value="NAD(P)-binding Rossmann-fold domains"/>
    <property type="match status" value="1"/>
</dbReference>
<dbReference type="PANTHER" id="PTHR43639">
    <property type="entry name" value="OXIDOREDUCTASE, SHORT-CHAIN DEHYDROGENASE/REDUCTASE FAMILY (AFU_ORTHOLOGUE AFUA_5G02870)"/>
    <property type="match status" value="1"/>
</dbReference>
<evidence type="ECO:0000256" key="1">
    <source>
        <dbReference type="ARBA" id="ARBA00006484"/>
    </source>
</evidence>
<dbReference type="AlphaFoldDB" id="A0A3N2C2H1"/>
<dbReference type="GO" id="GO:0016491">
    <property type="term" value="F:oxidoreductase activity"/>
    <property type="evidence" value="ECO:0007669"/>
    <property type="project" value="UniProtKB-KW"/>
</dbReference>
<evidence type="ECO:0000256" key="2">
    <source>
        <dbReference type="ARBA" id="ARBA00023002"/>
    </source>
</evidence>
<evidence type="ECO:0000313" key="3">
    <source>
        <dbReference type="EMBL" id="ROR81693.1"/>
    </source>
</evidence>
<keyword evidence="4" id="KW-1185">Reference proteome</keyword>
<sequence>MTSLAFAGQRVALVTGASRGLGAGIARRLGAEGYFVAVNYRSGADQAAEVVESIRQAGGAADAFSADVTDEAAVASLVERITGTAGPIAVLVANATGPQPTVAIDDLDWEDHLAQLDFFVKSPTLLVRAAVPHMREQRFGRIIQIGSDMFERALPEMSAYVAAKGAQLGLTRSWARELGPSGITVNLVAPGWIPVERHADASPQEIAAYLAEVPMGRMGTIEDIAETVAFLASDRTGFITGQRITVNGGHTID</sequence>
<evidence type="ECO:0000313" key="4">
    <source>
        <dbReference type="Proteomes" id="UP000266915"/>
    </source>
</evidence>
<accession>A0A3N2C2H1</accession>
<dbReference type="FunFam" id="3.40.50.720:FF:000173">
    <property type="entry name" value="3-oxoacyl-[acyl-carrier protein] reductase"/>
    <property type="match status" value="1"/>
</dbReference>
<dbReference type="RefSeq" id="WP_085510766.1">
    <property type="nucleotide sequence ID" value="NZ_FXAP01000001.1"/>
</dbReference>
<organism evidence="3 4">
    <name type="scientific">Plantibacter flavus</name>
    <dbReference type="NCBI Taxonomy" id="150123"/>
    <lineage>
        <taxon>Bacteria</taxon>
        <taxon>Bacillati</taxon>
        <taxon>Actinomycetota</taxon>
        <taxon>Actinomycetes</taxon>
        <taxon>Micrococcales</taxon>
        <taxon>Microbacteriaceae</taxon>
        <taxon>Plantibacter</taxon>
    </lineage>
</organism>
<comment type="similarity">
    <text evidence="1">Belongs to the short-chain dehydrogenases/reductases (SDR) family.</text>
</comment>
<dbReference type="PANTHER" id="PTHR43639:SF1">
    <property type="entry name" value="SHORT-CHAIN DEHYDROGENASE_REDUCTASE FAMILY PROTEIN"/>
    <property type="match status" value="1"/>
</dbReference>
<protein>
    <submittedName>
        <fullName evidence="3">3-oxoacyl-[acyl-carrier protein] reductase</fullName>
    </submittedName>
</protein>
<name>A0A3N2C2H1_9MICO</name>
<dbReference type="PRINTS" id="PR00081">
    <property type="entry name" value="GDHRDH"/>
</dbReference>
<dbReference type="Pfam" id="PF13561">
    <property type="entry name" value="adh_short_C2"/>
    <property type="match status" value="1"/>
</dbReference>
<dbReference type="Proteomes" id="UP000266915">
    <property type="component" value="Unassembled WGS sequence"/>
</dbReference>
<gene>
    <name evidence="3" type="ORF">EDD42_1764</name>
</gene>